<protein>
    <submittedName>
        <fullName evidence="1">Transcriptional regulator</fullName>
    </submittedName>
</protein>
<evidence type="ECO:0000313" key="2">
    <source>
        <dbReference type="Proteomes" id="UP001317613"/>
    </source>
</evidence>
<organism evidence="1 2">
    <name type="scientific">Enterococcus faecalis</name>
    <name type="common">Streptococcus faecalis</name>
    <dbReference type="NCBI Taxonomy" id="1351"/>
    <lineage>
        <taxon>Bacteria</taxon>
        <taxon>Bacillati</taxon>
        <taxon>Bacillota</taxon>
        <taxon>Bacilli</taxon>
        <taxon>Lactobacillales</taxon>
        <taxon>Enterococcaceae</taxon>
        <taxon>Enterococcus</taxon>
    </lineage>
</organism>
<gene>
    <name evidence="1" type="ORF">EfsSVR2332_11470</name>
</gene>
<evidence type="ECO:0000313" key="1">
    <source>
        <dbReference type="EMBL" id="BDQ61069.1"/>
    </source>
</evidence>
<accession>A0AC59HN07</accession>
<reference evidence="1" key="1">
    <citation type="submission" date="2022-08" db="EMBL/GenBank/DDBJ databases">
        <title>Molecular epidemiological analysis of five strains of VanD-type vancomycin-resistant Enterococcus faecalis.</title>
        <authorList>
            <person name="Mimura K."/>
            <person name="Hashimoto Y."/>
            <person name="Tomita H."/>
        </authorList>
    </citation>
    <scope>NUCLEOTIDE SEQUENCE</scope>
    <source>
        <strain evidence="1">SVR2332</strain>
    </source>
</reference>
<dbReference type="EMBL" id="AP026729">
    <property type="protein sequence ID" value="BDQ61069.1"/>
    <property type="molecule type" value="Genomic_DNA"/>
</dbReference>
<dbReference type="Proteomes" id="UP001317613">
    <property type="component" value="Chromosome"/>
</dbReference>
<proteinExistence type="predicted"/>
<sequence>MGLVQRIKLLSDEKKMSFAELERKLGFANSSIRKWDERTPGIDKIQKVADYFDVSTDYLLGRTEKRRYYDLTEKDERDIQKELEKIIEDMGNSEAIAFSKDTEELSPEARAAIISSIEESLRIGKALAKKKFTPEKYRDDSTVD</sequence>
<name>A0AC59HN07_ENTFL</name>